<protein>
    <recommendedName>
        <fullName evidence="9">SH3 domain-containing protein</fullName>
    </recommendedName>
</protein>
<dbReference type="PANTHER" id="PTHR46037">
    <property type="entry name" value="PROTEIN ENHANCER OF SEVENLESS 2B"/>
    <property type="match status" value="1"/>
</dbReference>
<dbReference type="FunFam" id="2.30.30.40:FF:000072">
    <property type="entry name" value="Unconventional Myosin IB"/>
    <property type="match status" value="1"/>
</dbReference>
<dbReference type="GeneID" id="20245189"/>
<dbReference type="Proteomes" id="UP000030746">
    <property type="component" value="Unassembled WGS sequence"/>
</dbReference>
<dbReference type="SMART" id="SM00326">
    <property type="entry name" value="SH3"/>
    <property type="match status" value="1"/>
</dbReference>
<evidence type="ECO:0000256" key="3">
    <source>
        <dbReference type="PROSITE-ProRule" id="PRU00191"/>
    </source>
</evidence>
<organism evidence="7 8">
    <name type="scientific">Lottia gigantea</name>
    <name type="common">Giant owl limpet</name>
    <dbReference type="NCBI Taxonomy" id="225164"/>
    <lineage>
        <taxon>Eukaryota</taxon>
        <taxon>Metazoa</taxon>
        <taxon>Spiralia</taxon>
        <taxon>Lophotrochozoa</taxon>
        <taxon>Mollusca</taxon>
        <taxon>Gastropoda</taxon>
        <taxon>Patellogastropoda</taxon>
        <taxon>Lottioidea</taxon>
        <taxon>Lottiidae</taxon>
        <taxon>Lottia</taxon>
    </lineage>
</organism>
<dbReference type="Pfam" id="PF00017">
    <property type="entry name" value="SH2"/>
    <property type="match status" value="1"/>
</dbReference>
<dbReference type="InterPro" id="IPR036860">
    <property type="entry name" value="SH2_dom_sf"/>
</dbReference>
<dbReference type="InterPro" id="IPR043539">
    <property type="entry name" value="Grb2-like"/>
</dbReference>
<dbReference type="InterPro" id="IPR001452">
    <property type="entry name" value="SH3_domain"/>
</dbReference>
<evidence type="ECO:0000313" key="7">
    <source>
        <dbReference type="EMBL" id="ESO84765.1"/>
    </source>
</evidence>
<dbReference type="STRING" id="225164.V3ZQI1"/>
<dbReference type="Gene3D" id="3.30.505.10">
    <property type="entry name" value="SH2 domain"/>
    <property type="match status" value="1"/>
</dbReference>
<evidence type="ECO:0000256" key="4">
    <source>
        <dbReference type="PROSITE-ProRule" id="PRU00192"/>
    </source>
</evidence>
<evidence type="ECO:0000256" key="2">
    <source>
        <dbReference type="ARBA" id="ARBA00022999"/>
    </source>
</evidence>
<keyword evidence="1 4" id="KW-0728">SH3 domain</keyword>
<dbReference type="SMART" id="SM00252">
    <property type="entry name" value="SH2"/>
    <property type="match status" value="1"/>
</dbReference>
<dbReference type="OMA" id="IRMRECP"/>
<dbReference type="PROSITE" id="PS50002">
    <property type="entry name" value="SH3"/>
    <property type="match status" value="1"/>
</dbReference>
<evidence type="ECO:0000259" key="6">
    <source>
        <dbReference type="PROSITE" id="PS50002"/>
    </source>
</evidence>
<evidence type="ECO:0000313" key="8">
    <source>
        <dbReference type="Proteomes" id="UP000030746"/>
    </source>
</evidence>
<dbReference type="InterPro" id="IPR036028">
    <property type="entry name" value="SH3-like_dom_sf"/>
</dbReference>
<dbReference type="CTD" id="20245189"/>
<dbReference type="PRINTS" id="PR00452">
    <property type="entry name" value="SH3DOMAIN"/>
</dbReference>
<dbReference type="RefSeq" id="XP_009064566.1">
    <property type="nucleotide sequence ID" value="XM_009066318.1"/>
</dbReference>
<dbReference type="CDD" id="cd09941">
    <property type="entry name" value="SH2_Grb2_like"/>
    <property type="match status" value="1"/>
</dbReference>
<dbReference type="InterPro" id="IPR000980">
    <property type="entry name" value="SH2"/>
</dbReference>
<dbReference type="KEGG" id="lgi:LOTGIDRAFT_196407"/>
<dbReference type="HOGENOM" id="CLU_073617_1_0_1"/>
<sequence>MRPEHPDGAFLVRDSESSPGEFSISVKFGDSVQHFKVLRDGAGHYYLWVVKFDSINQLIDYHRQSSVSRTQNIILKDMVSPSTSVQAAYDFEPQNPDELAFKKHDIIRVIEKFDQNWWKGELNGKIGVFPVTYVKIIPV</sequence>
<feature type="domain" description="SH3" evidence="6">
    <location>
        <begin position="80"/>
        <end position="139"/>
    </location>
</feature>
<dbReference type="PROSITE" id="PS50001">
    <property type="entry name" value="SH2"/>
    <property type="match status" value="1"/>
</dbReference>
<dbReference type="EMBL" id="KB203412">
    <property type="protein sequence ID" value="ESO84765.1"/>
    <property type="molecule type" value="Genomic_DNA"/>
</dbReference>
<evidence type="ECO:0000256" key="1">
    <source>
        <dbReference type="ARBA" id="ARBA00022443"/>
    </source>
</evidence>
<feature type="domain" description="SH2" evidence="5">
    <location>
        <begin position="1"/>
        <end position="82"/>
    </location>
</feature>
<keyword evidence="8" id="KW-1185">Reference proteome</keyword>
<name>V3ZQI1_LOTGI</name>
<evidence type="ECO:0008006" key="9">
    <source>
        <dbReference type="Google" id="ProtNLM"/>
    </source>
</evidence>
<dbReference type="OrthoDB" id="10255964at2759"/>
<dbReference type="PRINTS" id="PR00401">
    <property type="entry name" value="SH2DOMAIN"/>
</dbReference>
<gene>
    <name evidence="7" type="ORF">LOTGIDRAFT_196407</name>
</gene>
<dbReference type="PRINTS" id="PR00499">
    <property type="entry name" value="P67PHOX"/>
</dbReference>
<dbReference type="Pfam" id="PF00018">
    <property type="entry name" value="SH3_1"/>
    <property type="match status" value="1"/>
</dbReference>
<dbReference type="SUPFAM" id="SSF50044">
    <property type="entry name" value="SH3-domain"/>
    <property type="match status" value="1"/>
</dbReference>
<evidence type="ECO:0000259" key="5">
    <source>
        <dbReference type="PROSITE" id="PS50001"/>
    </source>
</evidence>
<keyword evidence="2 3" id="KW-0727">SH2 domain</keyword>
<dbReference type="Gene3D" id="2.30.30.40">
    <property type="entry name" value="SH3 Domains"/>
    <property type="match status" value="1"/>
</dbReference>
<accession>V3ZQI1</accession>
<dbReference type="SUPFAM" id="SSF55550">
    <property type="entry name" value="SH2 domain"/>
    <property type="match status" value="1"/>
</dbReference>
<proteinExistence type="predicted"/>
<reference evidence="7 8" key="1">
    <citation type="journal article" date="2013" name="Nature">
        <title>Insights into bilaterian evolution from three spiralian genomes.</title>
        <authorList>
            <person name="Simakov O."/>
            <person name="Marletaz F."/>
            <person name="Cho S.J."/>
            <person name="Edsinger-Gonzales E."/>
            <person name="Havlak P."/>
            <person name="Hellsten U."/>
            <person name="Kuo D.H."/>
            <person name="Larsson T."/>
            <person name="Lv J."/>
            <person name="Arendt D."/>
            <person name="Savage R."/>
            <person name="Osoegawa K."/>
            <person name="de Jong P."/>
            <person name="Grimwood J."/>
            <person name="Chapman J.A."/>
            <person name="Shapiro H."/>
            <person name="Aerts A."/>
            <person name="Otillar R.P."/>
            <person name="Terry A.Y."/>
            <person name="Boore J.L."/>
            <person name="Grigoriev I.V."/>
            <person name="Lindberg D.R."/>
            <person name="Seaver E.C."/>
            <person name="Weisblat D.A."/>
            <person name="Putnam N.H."/>
            <person name="Rokhsar D.S."/>
        </authorList>
    </citation>
    <scope>NUCLEOTIDE SEQUENCE [LARGE SCALE GENOMIC DNA]</scope>
</reference>
<dbReference type="AlphaFoldDB" id="V3ZQI1"/>